<evidence type="ECO:0000256" key="8">
    <source>
        <dbReference type="ARBA" id="ARBA00022989"/>
    </source>
</evidence>
<evidence type="ECO:0000256" key="1">
    <source>
        <dbReference type="ARBA" id="ARBA00000085"/>
    </source>
</evidence>
<dbReference type="PANTHER" id="PTHR45436:SF5">
    <property type="entry name" value="SENSOR HISTIDINE KINASE TRCS"/>
    <property type="match status" value="1"/>
</dbReference>
<evidence type="ECO:0000256" key="3">
    <source>
        <dbReference type="ARBA" id="ARBA00012438"/>
    </source>
</evidence>
<dbReference type="SMART" id="SM00387">
    <property type="entry name" value="HATPase_c"/>
    <property type="match status" value="1"/>
</dbReference>
<dbReference type="SUPFAM" id="SSF55874">
    <property type="entry name" value="ATPase domain of HSP90 chaperone/DNA topoisomerase II/histidine kinase"/>
    <property type="match status" value="1"/>
</dbReference>
<dbReference type="PROSITE" id="PS50109">
    <property type="entry name" value="HIS_KIN"/>
    <property type="match status" value="1"/>
</dbReference>
<organism evidence="14 15">
    <name type="scientific">Spectribacter acetivorans</name>
    <dbReference type="NCBI Taxonomy" id="3075603"/>
    <lineage>
        <taxon>Bacteria</taxon>
        <taxon>Pseudomonadati</taxon>
        <taxon>Pseudomonadota</taxon>
        <taxon>Gammaproteobacteria</taxon>
        <taxon>Salinisphaerales</taxon>
        <taxon>Salinisphaeraceae</taxon>
        <taxon>Spectribacter</taxon>
    </lineage>
</organism>
<keyword evidence="9" id="KW-0902">Two-component regulatory system</keyword>
<dbReference type="InterPro" id="IPR036890">
    <property type="entry name" value="HATPase_C_sf"/>
</dbReference>
<evidence type="ECO:0000256" key="4">
    <source>
        <dbReference type="ARBA" id="ARBA00022553"/>
    </source>
</evidence>
<evidence type="ECO:0000313" key="15">
    <source>
        <dbReference type="Proteomes" id="UP001259982"/>
    </source>
</evidence>
<keyword evidence="7 14" id="KW-0418">Kinase</keyword>
<proteinExistence type="predicted"/>
<comment type="subcellular location">
    <subcellularLocation>
        <location evidence="2">Membrane</location>
    </subcellularLocation>
</comment>
<dbReference type="InterPro" id="IPR003660">
    <property type="entry name" value="HAMP_dom"/>
</dbReference>
<protein>
    <recommendedName>
        <fullName evidence="3">histidine kinase</fullName>
        <ecNumber evidence="3">2.7.13.3</ecNumber>
    </recommendedName>
</protein>
<dbReference type="Proteomes" id="UP001259982">
    <property type="component" value="Unassembled WGS sequence"/>
</dbReference>
<dbReference type="InterPro" id="IPR050428">
    <property type="entry name" value="TCS_sensor_his_kinase"/>
</dbReference>
<feature type="transmembrane region" description="Helical" evidence="11">
    <location>
        <begin position="12"/>
        <end position="33"/>
    </location>
</feature>
<evidence type="ECO:0000256" key="11">
    <source>
        <dbReference type="SAM" id="Phobius"/>
    </source>
</evidence>
<keyword evidence="15" id="KW-1185">Reference proteome</keyword>
<dbReference type="Gene3D" id="3.30.565.10">
    <property type="entry name" value="Histidine kinase-like ATPase, C-terminal domain"/>
    <property type="match status" value="1"/>
</dbReference>
<dbReference type="InterPro" id="IPR005467">
    <property type="entry name" value="His_kinase_dom"/>
</dbReference>
<evidence type="ECO:0000256" key="7">
    <source>
        <dbReference type="ARBA" id="ARBA00022777"/>
    </source>
</evidence>
<evidence type="ECO:0000256" key="10">
    <source>
        <dbReference type="ARBA" id="ARBA00023136"/>
    </source>
</evidence>
<accession>A0ABU3B5A2</accession>
<evidence type="ECO:0000256" key="5">
    <source>
        <dbReference type="ARBA" id="ARBA00022679"/>
    </source>
</evidence>
<dbReference type="Gene3D" id="1.10.287.130">
    <property type="match status" value="1"/>
</dbReference>
<evidence type="ECO:0000256" key="2">
    <source>
        <dbReference type="ARBA" id="ARBA00004370"/>
    </source>
</evidence>
<feature type="transmembrane region" description="Helical" evidence="11">
    <location>
        <begin position="163"/>
        <end position="186"/>
    </location>
</feature>
<gene>
    <name evidence="14" type="ORF">RM531_04050</name>
</gene>
<reference evidence="14 15" key="1">
    <citation type="submission" date="2023-09" db="EMBL/GenBank/DDBJ databases">
        <authorList>
            <person name="Rey-Velasco X."/>
        </authorList>
    </citation>
    <scope>NUCLEOTIDE SEQUENCE [LARGE SCALE GENOMIC DNA]</scope>
    <source>
        <strain evidence="14 15">P385</strain>
    </source>
</reference>
<evidence type="ECO:0000313" key="14">
    <source>
        <dbReference type="EMBL" id="MDT0617636.1"/>
    </source>
</evidence>
<sequence>MRLTPRSLQGRLLLGAAIWGLMALVLTELLLLYTARGQMEAQLRQRLSADLDQLLAVSAARPDGRLAIERELSDPLYQRVFSGHYWQVARDDAVVVRSRSLWDQALPSDASVGAHARPGYLSGPRGQSLLALTRQVTLPRLEGTVRLTVASDLDDVEAAMQRFGLVLTAGFAVLALGLVLAAVLQVRLGLRPLRRLRDELIAIRRGSASTLAGDYPSEVAPLVTDMNAVLRDNQTLIERARSRAGNLAHALKTPLSVLSNEAHQQRGHGKTALAERLQQVADEMQRDIDWHLAHARIAAVNRPDARTLLSPVLTGLQRTLSRLFREQRIDVSSRPDLAFRGESQDLEQMLGNLMENACKWASRQVTVTALGQGEQLEIVIEDDGPGLASEARDNVLHRGRRLDESVPGSGLGLSIVLELTDLYGGSLALGSSSTGGLSARLRLPAAG</sequence>
<comment type="caution">
    <text evidence="14">The sequence shown here is derived from an EMBL/GenBank/DDBJ whole genome shotgun (WGS) entry which is preliminary data.</text>
</comment>
<comment type="catalytic activity">
    <reaction evidence="1">
        <text>ATP + protein L-histidine = ADP + protein N-phospho-L-histidine.</text>
        <dbReference type="EC" id="2.7.13.3"/>
    </reaction>
</comment>
<keyword evidence="6 11" id="KW-0812">Transmembrane</keyword>
<dbReference type="PANTHER" id="PTHR45436">
    <property type="entry name" value="SENSOR HISTIDINE KINASE YKOH"/>
    <property type="match status" value="1"/>
</dbReference>
<evidence type="ECO:0000259" key="12">
    <source>
        <dbReference type="PROSITE" id="PS50109"/>
    </source>
</evidence>
<keyword evidence="5 14" id="KW-0808">Transferase</keyword>
<evidence type="ECO:0000259" key="13">
    <source>
        <dbReference type="PROSITE" id="PS50885"/>
    </source>
</evidence>
<evidence type="ECO:0000256" key="9">
    <source>
        <dbReference type="ARBA" id="ARBA00023012"/>
    </source>
</evidence>
<dbReference type="EC" id="2.7.13.3" evidence="3"/>
<dbReference type="PRINTS" id="PR00344">
    <property type="entry name" value="BCTRLSENSOR"/>
</dbReference>
<keyword evidence="10 11" id="KW-0472">Membrane</keyword>
<dbReference type="RefSeq" id="WP_311657498.1">
    <property type="nucleotide sequence ID" value="NZ_JAVRHY010000003.1"/>
</dbReference>
<name>A0ABU3B5A2_9GAMM</name>
<feature type="domain" description="Histidine kinase" evidence="12">
    <location>
        <begin position="246"/>
        <end position="447"/>
    </location>
</feature>
<dbReference type="Pfam" id="PF02518">
    <property type="entry name" value="HATPase_c"/>
    <property type="match status" value="1"/>
</dbReference>
<feature type="domain" description="HAMP" evidence="13">
    <location>
        <begin position="187"/>
        <end position="238"/>
    </location>
</feature>
<evidence type="ECO:0000256" key="6">
    <source>
        <dbReference type="ARBA" id="ARBA00022692"/>
    </source>
</evidence>
<keyword evidence="8 11" id="KW-1133">Transmembrane helix</keyword>
<dbReference type="EMBL" id="JAVRHY010000003">
    <property type="protein sequence ID" value="MDT0617636.1"/>
    <property type="molecule type" value="Genomic_DNA"/>
</dbReference>
<keyword evidence="4" id="KW-0597">Phosphoprotein</keyword>
<dbReference type="InterPro" id="IPR003594">
    <property type="entry name" value="HATPase_dom"/>
</dbReference>
<dbReference type="PROSITE" id="PS50885">
    <property type="entry name" value="HAMP"/>
    <property type="match status" value="1"/>
</dbReference>
<dbReference type="InterPro" id="IPR004358">
    <property type="entry name" value="Sig_transdc_His_kin-like_C"/>
</dbReference>
<dbReference type="GO" id="GO:0004673">
    <property type="term" value="F:protein histidine kinase activity"/>
    <property type="evidence" value="ECO:0007669"/>
    <property type="project" value="UniProtKB-EC"/>
</dbReference>